<dbReference type="EC" id="2.3.2.27" evidence="2"/>
<dbReference type="OrthoDB" id="426657at2759"/>
<dbReference type="CDD" id="cd22265">
    <property type="entry name" value="UDM1_RNF168"/>
    <property type="match status" value="1"/>
</dbReference>
<feature type="compositionally biased region" description="Polar residues" evidence="14">
    <location>
        <begin position="277"/>
        <end position="288"/>
    </location>
</feature>
<dbReference type="CDD" id="cd21952">
    <property type="entry name" value="MIU2_RNF168"/>
    <property type="match status" value="1"/>
</dbReference>
<feature type="compositionally biased region" description="Low complexity" evidence="14">
    <location>
        <begin position="403"/>
        <end position="418"/>
    </location>
</feature>
<keyword evidence="8 12" id="KW-0862">Zinc</keyword>
<feature type="region of interest" description="Disordered" evidence="14">
    <location>
        <begin position="187"/>
        <end position="206"/>
    </location>
</feature>
<keyword evidence="16" id="KW-1185">Reference proteome</keyword>
<comment type="pathway">
    <text evidence="12">Protein modification; protein ubiquitination.</text>
</comment>
<feature type="short sequence motif" description="LR motif 2" evidence="12">
    <location>
        <begin position="368"/>
        <end position="379"/>
    </location>
</feature>
<dbReference type="GO" id="GO:0042393">
    <property type="term" value="F:histone binding"/>
    <property type="evidence" value="ECO:0007669"/>
    <property type="project" value="UniProtKB-UniRule"/>
</dbReference>
<keyword evidence="9 12" id="KW-0156">Chromatin regulator</keyword>
<keyword evidence="4 12" id="KW-0479">Metal-binding</keyword>
<keyword evidence="7 12" id="KW-0833">Ubl conjugation pathway</keyword>
<evidence type="ECO:0000259" key="15">
    <source>
        <dbReference type="PROSITE" id="PS50089"/>
    </source>
</evidence>
<dbReference type="GO" id="GO:0006325">
    <property type="term" value="P:chromatin organization"/>
    <property type="evidence" value="ECO:0007669"/>
    <property type="project" value="UniProtKB-KW"/>
</dbReference>
<dbReference type="GO" id="GO:0005634">
    <property type="term" value="C:nucleus"/>
    <property type="evidence" value="ECO:0007669"/>
    <property type="project" value="UniProtKB-SubCell"/>
</dbReference>
<evidence type="ECO:0000256" key="12">
    <source>
        <dbReference type="HAMAP-Rule" id="MF_03066"/>
    </source>
</evidence>
<dbReference type="PROSITE" id="PS50089">
    <property type="entry name" value="ZF_RING_2"/>
    <property type="match status" value="1"/>
</dbReference>
<dbReference type="FunCoup" id="A0A6P7JEE7">
    <property type="interactions" value="718"/>
</dbReference>
<dbReference type="UniPathway" id="UPA00143"/>
<evidence type="ECO:0000313" key="17">
    <source>
        <dbReference type="RefSeq" id="XP_028275184.1"/>
    </source>
</evidence>
<evidence type="ECO:0000256" key="11">
    <source>
        <dbReference type="ARBA" id="ARBA00023242"/>
    </source>
</evidence>
<evidence type="ECO:0000256" key="5">
    <source>
        <dbReference type="ARBA" id="ARBA00022763"/>
    </source>
</evidence>
<name>A0A6P7JEE7_9TELE</name>
<feature type="compositionally biased region" description="Polar residues" evidence="14">
    <location>
        <begin position="419"/>
        <end position="440"/>
    </location>
</feature>
<reference evidence="17" key="1">
    <citation type="submission" date="2025-08" db="UniProtKB">
        <authorList>
            <consortium name="RefSeq"/>
        </authorList>
    </citation>
    <scope>IDENTIFICATION</scope>
</reference>
<evidence type="ECO:0000256" key="3">
    <source>
        <dbReference type="ARBA" id="ARBA00022679"/>
    </source>
</evidence>
<evidence type="ECO:0000256" key="9">
    <source>
        <dbReference type="ARBA" id="ARBA00022853"/>
    </source>
</evidence>
<dbReference type="InterPro" id="IPR001841">
    <property type="entry name" value="Znf_RING"/>
</dbReference>
<evidence type="ECO:0000313" key="16">
    <source>
        <dbReference type="Proteomes" id="UP000515145"/>
    </source>
</evidence>
<dbReference type="AlphaFoldDB" id="A0A6P7JEE7"/>
<evidence type="ECO:0000256" key="10">
    <source>
        <dbReference type="ARBA" id="ARBA00023204"/>
    </source>
</evidence>
<dbReference type="GO" id="GO:0031491">
    <property type="term" value="F:nucleosome binding"/>
    <property type="evidence" value="ECO:0007669"/>
    <property type="project" value="TreeGrafter"/>
</dbReference>
<evidence type="ECO:0000256" key="13">
    <source>
        <dbReference type="SAM" id="Coils"/>
    </source>
</evidence>
<organism evidence="16 17">
    <name type="scientific">Parambassis ranga</name>
    <name type="common">Indian glassy fish</name>
    <dbReference type="NCBI Taxonomy" id="210632"/>
    <lineage>
        <taxon>Eukaryota</taxon>
        <taxon>Metazoa</taxon>
        <taxon>Chordata</taxon>
        <taxon>Craniata</taxon>
        <taxon>Vertebrata</taxon>
        <taxon>Euteleostomi</taxon>
        <taxon>Actinopterygii</taxon>
        <taxon>Neopterygii</taxon>
        <taxon>Teleostei</taxon>
        <taxon>Neoteleostei</taxon>
        <taxon>Acanthomorphata</taxon>
        <taxon>Ovalentaria</taxon>
        <taxon>Ambassidae</taxon>
        <taxon>Parambassis</taxon>
    </lineage>
</organism>
<dbReference type="GO" id="GO:0043130">
    <property type="term" value="F:ubiquitin binding"/>
    <property type="evidence" value="ECO:0007669"/>
    <property type="project" value="UniProtKB-UniRule"/>
</dbReference>
<evidence type="ECO:0000256" key="7">
    <source>
        <dbReference type="ARBA" id="ARBA00022786"/>
    </source>
</evidence>
<dbReference type="CTD" id="165918"/>
<feature type="coiled-coil region" evidence="13">
    <location>
        <begin position="126"/>
        <end position="177"/>
    </location>
</feature>
<gene>
    <name evidence="17" type="primary">rnf168</name>
    <name evidence="12" type="synonym">RNF168</name>
</gene>
<keyword evidence="13" id="KW-0175">Coiled coil</keyword>
<dbReference type="Gene3D" id="3.30.40.10">
    <property type="entry name" value="Zinc/RING finger domain, C3HC4 (zinc finger)"/>
    <property type="match status" value="1"/>
</dbReference>
<comment type="caution">
    <text evidence="12">Lacks conserved residue(s) required for the propagation of feature annotation.</text>
</comment>
<dbReference type="GO" id="GO:0035861">
    <property type="term" value="C:site of double-strand break"/>
    <property type="evidence" value="ECO:0007669"/>
    <property type="project" value="TreeGrafter"/>
</dbReference>
<feature type="short sequence motif" description="UMI motif" evidence="12">
    <location>
        <begin position="152"/>
        <end position="160"/>
    </location>
</feature>
<dbReference type="PANTHER" id="PTHR23328">
    <property type="entry name" value="RING-TYPE DOMAIN-CONTAINING PROTEIN"/>
    <property type="match status" value="1"/>
</dbReference>
<dbReference type="GO" id="GO:0006302">
    <property type="term" value="P:double-strand break repair"/>
    <property type="evidence" value="ECO:0007669"/>
    <property type="project" value="UniProtKB-UniRule"/>
</dbReference>
<keyword evidence="10 12" id="KW-0234">DNA repair</keyword>
<dbReference type="CDD" id="cd16550">
    <property type="entry name" value="RING-HC_RNF168"/>
    <property type="match status" value="1"/>
</dbReference>
<dbReference type="SMART" id="SM00184">
    <property type="entry name" value="RING"/>
    <property type="match status" value="1"/>
</dbReference>
<keyword evidence="6 12" id="KW-0863">Zinc-finger</keyword>
<dbReference type="GO" id="GO:0000151">
    <property type="term" value="C:ubiquitin ligase complex"/>
    <property type="evidence" value="ECO:0007669"/>
    <property type="project" value="UniProtKB-UniRule"/>
</dbReference>
<feature type="short sequence motif" description="LR motif 1" evidence="12">
    <location>
        <begin position="119"/>
        <end position="137"/>
    </location>
</feature>
<sequence length="440" mass="49259">MAPVSDAAVRGRTEGALSRDDCVCPVCLEIFVEPVTLPCTHTFCKSCFLESVDKATLCCPMCRKRVSTWARQNSRNNTLVNQPLWAQIQTCFPLQCQRRLSGQDTDDGDSSVSGVFPRVSEPGEVRQEYEDQVTKLVEERRAMDEEERRASEEYIQRLLAEEEKSLLEERRRREDDERLARLLSNQLNSPPVPQQTPLRVDGTPAKKKKEVGIGQIEKYLCPRPAQTGPDCSSVSFVSNKENILLSEAGPQAEHPLPRSDHYGPQTSRQMDLEPASEKQQLCQLIRNSSPKRKNSDEEVEEDVSTKRACHLLVSSASCADGEGLAMHGVAELEVELQSRRQQEEEDRRLALLLQKELDEEEKRRATDRRKGSTDAYLLRQNRGGKLEAGSSETPKRASKKTVRSCSASSSASSVKTATPRSSSRGSKQTVLTEMFSSTSR</sequence>
<comment type="similarity">
    <text evidence="12">Belongs to the RNF168 family.</text>
</comment>
<comment type="subcellular location">
    <subcellularLocation>
        <location evidence="12">Nucleus</location>
    </subcellularLocation>
    <text evidence="12">Localizes to double-strand breaks (DSBs) sites of DNA damage.</text>
</comment>
<accession>A0A6P7JEE7</accession>
<dbReference type="GeneID" id="114444662"/>
<dbReference type="GO" id="GO:0045739">
    <property type="term" value="P:positive regulation of DNA repair"/>
    <property type="evidence" value="ECO:0007669"/>
    <property type="project" value="UniProtKB-UniRule"/>
</dbReference>
<dbReference type="GO" id="GO:0008270">
    <property type="term" value="F:zinc ion binding"/>
    <property type="evidence" value="ECO:0007669"/>
    <property type="project" value="UniProtKB-KW"/>
</dbReference>
<comment type="domain">
    <text evidence="12">The MIU motif (motif interacting with ubiquitin) mediates the interaction with both 'Lys-48'- and 'Lys-63'-linked ubiquitin chains. The UMI motif mediates interaction with ubiquitin with a preference for 'Lys-63'-linked ubiquitin. The specificity for different types of ubiquitin is mediated by juxtaposition of ubiquitin-binding motifs (MIU and UMI motifs) with LR motifs (LRMs).</text>
</comment>
<feature type="domain" description="RING-type" evidence="15">
    <location>
        <begin position="24"/>
        <end position="63"/>
    </location>
</feature>
<keyword evidence="5 12" id="KW-0227">DNA damage</keyword>
<evidence type="ECO:0000256" key="2">
    <source>
        <dbReference type="ARBA" id="ARBA00012483"/>
    </source>
</evidence>
<dbReference type="RefSeq" id="XP_028275184.1">
    <property type="nucleotide sequence ID" value="XM_028419383.1"/>
</dbReference>
<dbReference type="GO" id="GO:0010212">
    <property type="term" value="P:response to ionizing radiation"/>
    <property type="evidence" value="ECO:0007669"/>
    <property type="project" value="UniProtKB-UniRule"/>
</dbReference>
<protein>
    <recommendedName>
        <fullName evidence="2">RING-type E3 ubiquitin transferase</fullName>
        <ecNumber evidence="2">2.3.2.27</ecNumber>
    </recommendedName>
</protein>
<feature type="compositionally biased region" description="Basic and acidic residues" evidence="14">
    <location>
        <begin position="360"/>
        <end position="372"/>
    </location>
</feature>
<evidence type="ECO:0000256" key="4">
    <source>
        <dbReference type="ARBA" id="ARBA00022723"/>
    </source>
</evidence>
<evidence type="ECO:0000256" key="14">
    <source>
        <dbReference type="SAM" id="MobiDB-lite"/>
    </source>
</evidence>
<dbReference type="GO" id="GO:0016567">
    <property type="term" value="P:protein ubiquitination"/>
    <property type="evidence" value="ECO:0007669"/>
    <property type="project" value="UniProtKB-UniRule"/>
</dbReference>
<dbReference type="SUPFAM" id="SSF57850">
    <property type="entry name" value="RING/U-box"/>
    <property type="match status" value="1"/>
</dbReference>
<dbReference type="GO" id="GO:0061630">
    <property type="term" value="F:ubiquitin protein ligase activity"/>
    <property type="evidence" value="ECO:0007669"/>
    <property type="project" value="UniProtKB-EC"/>
</dbReference>
<evidence type="ECO:0000256" key="1">
    <source>
        <dbReference type="ARBA" id="ARBA00000900"/>
    </source>
</evidence>
<comment type="catalytic activity">
    <reaction evidence="1 12">
        <text>S-ubiquitinyl-[E2 ubiquitin-conjugating enzyme]-L-cysteine + [acceptor protein]-L-lysine = [E2 ubiquitin-conjugating enzyme]-L-cysteine + N(6)-ubiquitinyl-[acceptor protein]-L-lysine.</text>
        <dbReference type="EC" id="2.3.2.27"/>
    </reaction>
</comment>
<dbReference type="Proteomes" id="UP000515145">
    <property type="component" value="Chromosome 13"/>
</dbReference>
<dbReference type="Pfam" id="PF00097">
    <property type="entry name" value="zf-C3HC4"/>
    <property type="match status" value="1"/>
</dbReference>
<dbReference type="HAMAP" id="MF_03066">
    <property type="entry name" value="RNF168"/>
    <property type="match status" value="1"/>
</dbReference>
<feature type="region of interest" description="Disordered" evidence="14">
    <location>
        <begin position="248"/>
        <end position="305"/>
    </location>
</feature>
<proteinExistence type="inferred from homology"/>
<dbReference type="InterPro" id="IPR034725">
    <property type="entry name" value="RNF168"/>
</dbReference>
<dbReference type="InterPro" id="IPR013083">
    <property type="entry name" value="Znf_RING/FYVE/PHD"/>
</dbReference>
<dbReference type="InParanoid" id="A0A6P7JEE7"/>
<dbReference type="InterPro" id="IPR018957">
    <property type="entry name" value="Znf_C3HC4_RING-type"/>
</dbReference>
<evidence type="ECO:0000256" key="8">
    <source>
        <dbReference type="ARBA" id="ARBA00022833"/>
    </source>
</evidence>
<feature type="region of interest" description="Disordered" evidence="14">
    <location>
        <begin position="359"/>
        <end position="440"/>
    </location>
</feature>
<evidence type="ECO:0000256" key="6">
    <source>
        <dbReference type="ARBA" id="ARBA00022771"/>
    </source>
</evidence>
<dbReference type="PANTHER" id="PTHR23328:SF1">
    <property type="entry name" value="E3 UBIQUITIN-PROTEIN LIGASE RNF168"/>
    <property type="match status" value="1"/>
</dbReference>
<dbReference type="InterPro" id="IPR051657">
    <property type="entry name" value="RNF168/RNF169_E3_ubiq-ligase"/>
</dbReference>
<keyword evidence="3 12" id="KW-0808">Transferase</keyword>
<keyword evidence="11 12" id="KW-0539">Nucleus</keyword>